<evidence type="ECO:0000313" key="2">
    <source>
        <dbReference type="EMBL" id="OGY82786.1"/>
    </source>
</evidence>
<proteinExistence type="predicted"/>
<dbReference type="InterPro" id="IPR006675">
    <property type="entry name" value="HDIG_dom"/>
</dbReference>
<comment type="caution">
    <text evidence="2">The sequence shown here is derived from an EMBL/GenBank/DDBJ whole genome shotgun (WGS) entry which is preliminary data.</text>
</comment>
<dbReference type="STRING" id="1798543.A2898_04295"/>
<dbReference type="NCBIfam" id="TIGR00277">
    <property type="entry name" value="HDIG"/>
    <property type="match status" value="1"/>
</dbReference>
<sequence>MTPSRSEAWKLLNEFTKSPSLIKHMIAVEAAMRAYAKKFNADQDWWGIVGLLHDFDYERYPDLKDHPFQGAEVLRKHKYPEGIIHAILAHAPHTGEPRDSLAKKAIYAVDELCGFIVAVTLVRPSKHLSDVSVESVKKKMKDKAFARQVSREDIVQGAEELEMPLNDHIATVLLSMQGVASELGL</sequence>
<dbReference type="AlphaFoldDB" id="A0A1G2B208"/>
<name>A0A1G2B208_9BACT</name>
<gene>
    <name evidence="2" type="ORF">A2898_04295</name>
</gene>
<dbReference type="InterPro" id="IPR006674">
    <property type="entry name" value="HD_domain"/>
</dbReference>
<dbReference type="GO" id="GO:0016787">
    <property type="term" value="F:hydrolase activity"/>
    <property type="evidence" value="ECO:0007669"/>
    <property type="project" value="UniProtKB-KW"/>
</dbReference>
<protein>
    <submittedName>
        <fullName evidence="2">HAD family hydrolase</fullName>
    </submittedName>
</protein>
<dbReference type="PANTHER" id="PTHR38659:SF1">
    <property type="entry name" value="METAL DEPENDENT PHOSPHOHYDROLASE"/>
    <property type="match status" value="1"/>
</dbReference>
<dbReference type="SUPFAM" id="SSF109604">
    <property type="entry name" value="HD-domain/PDEase-like"/>
    <property type="match status" value="1"/>
</dbReference>
<evidence type="ECO:0000259" key="1">
    <source>
        <dbReference type="Pfam" id="PF01966"/>
    </source>
</evidence>
<dbReference type="PANTHER" id="PTHR38659">
    <property type="entry name" value="METAL-DEPENDENT PHOSPHOHYDROLASE"/>
    <property type="match status" value="1"/>
</dbReference>
<dbReference type="Pfam" id="PF01966">
    <property type="entry name" value="HD"/>
    <property type="match status" value="1"/>
</dbReference>
<dbReference type="Gene3D" id="1.10.3210.10">
    <property type="entry name" value="Hypothetical protein af1432"/>
    <property type="match status" value="1"/>
</dbReference>
<dbReference type="EMBL" id="MHKE01000017">
    <property type="protein sequence ID" value="OGY82786.1"/>
    <property type="molecule type" value="Genomic_DNA"/>
</dbReference>
<organism evidence="2 3">
    <name type="scientific">Candidatus Kerfeldbacteria bacterium RIFCSPLOWO2_01_FULL_48_11</name>
    <dbReference type="NCBI Taxonomy" id="1798543"/>
    <lineage>
        <taxon>Bacteria</taxon>
        <taxon>Candidatus Kerfeldiibacteriota</taxon>
    </lineage>
</organism>
<feature type="domain" description="HD" evidence="1">
    <location>
        <begin position="22"/>
        <end position="108"/>
    </location>
</feature>
<reference evidence="2 3" key="1">
    <citation type="journal article" date="2016" name="Nat. Commun.">
        <title>Thousands of microbial genomes shed light on interconnected biogeochemical processes in an aquifer system.</title>
        <authorList>
            <person name="Anantharaman K."/>
            <person name="Brown C.T."/>
            <person name="Hug L.A."/>
            <person name="Sharon I."/>
            <person name="Castelle C.J."/>
            <person name="Probst A.J."/>
            <person name="Thomas B.C."/>
            <person name="Singh A."/>
            <person name="Wilkins M.J."/>
            <person name="Karaoz U."/>
            <person name="Brodie E.L."/>
            <person name="Williams K.H."/>
            <person name="Hubbard S.S."/>
            <person name="Banfield J.F."/>
        </authorList>
    </citation>
    <scope>NUCLEOTIDE SEQUENCE [LARGE SCALE GENOMIC DNA]</scope>
</reference>
<evidence type="ECO:0000313" key="3">
    <source>
        <dbReference type="Proteomes" id="UP000179164"/>
    </source>
</evidence>
<dbReference type="Proteomes" id="UP000179164">
    <property type="component" value="Unassembled WGS sequence"/>
</dbReference>
<dbReference type="CDD" id="cd00077">
    <property type="entry name" value="HDc"/>
    <property type="match status" value="1"/>
</dbReference>
<keyword evidence="2" id="KW-0378">Hydrolase</keyword>
<accession>A0A1G2B208</accession>
<dbReference type="InterPro" id="IPR003607">
    <property type="entry name" value="HD/PDEase_dom"/>
</dbReference>